<evidence type="ECO:0000313" key="4">
    <source>
        <dbReference type="Proteomes" id="UP000494256"/>
    </source>
</evidence>
<dbReference type="Pfam" id="PF16077">
    <property type="entry name" value="Spaetzle"/>
    <property type="match status" value="1"/>
</dbReference>
<comment type="caution">
    <text evidence="3">The sequence shown here is derived from an EMBL/GenBank/DDBJ whole genome shotgun (WGS) entry which is preliminary data.</text>
</comment>
<protein>
    <recommendedName>
        <fullName evidence="2">Spaetzle domain-containing protein</fullName>
    </recommendedName>
</protein>
<feature type="chain" id="PRO_5035796603" description="Spaetzle domain-containing protein" evidence="1">
    <location>
        <begin position="21"/>
        <end position="205"/>
    </location>
</feature>
<reference evidence="3 4" key="1">
    <citation type="submission" date="2020-04" db="EMBL/GenBank/DDBJ databases">
        <authorList>
            <person name="Wallbank WR R."/>
            <person name="Pardo Diaz C."/>
            <person name="Kozak K."/>
            <person name="Martin S."/>
            <person name="Jiggins C."/>
            <person name="Moest M."/>
            <person name="Warren A I."/>
            <person name="Byers J.R.P. K."/>
            <person name="Montejo-Kovacevich G."/>
            <person name="Yen C E."/>
        </authorList>
    </citation>
    <scope>NUCLEOTIDE SEQUENCE [LARGE SCALE GENOMIC DNA]</scope>
</reference>
<keyword evidence="1" id="KW-0732">Signal</keyword>
<dbReference type="InterPro" id="IPR032104">
    <property type="entry name" value="Spaetzle"/>
</dbReference>
<evidence type="ECO:0000259" key="2">
    <source>
        <dbReference type="Pfam" id="PF16077"/>
    </source>
</evidence>
<dbReference type="OrthoDB" id="2150267at2759"/>
<accession>A0A8S1A466</accession>
<dbReference type="EMBL" id="CADEBD010000308">
    <property type="protein sequence ID" value="CAB3239182.1"/>
    <property type="molecule type" value="Genomic_DNA"/>
</dbReference>
<dbReference type="InterPro" id="IPR029034">
    <property type="entry name" value="Cystine-knot_cytokine"/>
</dbReference>
<feature type="signal peptide" evidence="1">
    <location>
        <begin position="1"/>
        <end position="20"/>
    </location>
</feature>
<dbReference type="SUPFAM" id="SSF57501">
    <property type="entry name" value="Cystine-knot cytokines"/>
    <property type="match status" value="1"/>
</dbReference>
<proteinExistence type="predicted"/>
<organism evidence="3 4">
    <name type="scientific">Arctia plantaginis</name>
    <name type="common">Wood tiger moth</name>
    <name type="synonym">Phalaena plantaginis</name>
    <dbReference type="NCBI Taxonomy" id="874455"/>
    <lineage>
        <taxon>Eukaryota</taxon>
        <taxon>Metazoa</taxon>
        <taxon>Ecdysozoa</taxon>
        <taxon>Arthropoda</taxon>
        <taxon>Hexapoda</taxon>
        <taxon>Insecta</taxon>
        <taxon>Pterygota</taxon>
        <taxon>Neoptera</taxon>
        <taxon>Endopterygota</taxon>
        <taxon>Lepidoptera</taxon>
        <taxon>Glossata</taxon>
        <taxon>Ditrysia</taxon>
        <taxon>Noctuoidea</taxon>
        <taxon>Erebidae</taxon>
        <taxon>Arctiinae</taxon>
        <taxon>Arctia</taxon>
    </lineage>
</organism>
<name>A0A8S1A466_ARCPL</name>
<dbReference type="AlphaFoldDB" id="A0A8S1A466"/>
<evidence type="ECO:0000256" key="1">
    <source>
        <dbReference type="SAM" id="SignalP"/>
    </source>
</evidence>
<dbReference type="Gene3D" id="2.10.90.10">
    <property type="entry name" value="Cystine-knot cytokines"/>
    <property type="match status" value="1"/>
</dbReference>
<gene>
    <name evidence="3" type="ORF">APLA_LOCUS8559</name>
</gene>
<evidence type="ECO:0000313" key="3">
    <source>
        <dbReference type="EMBL" id="CAB3239182.1"/>
    </source>
</evidence>
<feature type="domain" description="Spaetzle" evidence="2">
    <location>
        <begin position="117"/>
        <end position="201"/>
    </location>
</feature>
<dbReference type="Proteomes" id="UP000494256">
    <property type="component" value="Unassembled WGS sequence"/>
</dbReference>
<sequence>MVQLNIIVFVTLMLLATSSSKPSDLDTVIRVPEPCRGMQYCPYKPEGYELFEDKMDIVFRQFLKVNSTRFTRSIRTEEEQIFPDEYLPSILSPKSDWHNCPYETKRVRLYLADYLDEDKVEVALIVQTKEVRQVFDIVTCAKKYIPDGDEQCFQDLSIAKSGLKSACEETYAQRNVYVYNLKERKIDVKYLSFPVACTCNVSYKF</sequence>